<dbReference type="AlphaFoldDB" id="G5Q3Y1"/>
<sequence>MSGTHTQRQGARRELALYIYIYIYMPRAGGVTIFSFNVP</sequence>
<dbReference type="Proteomes" id="UP000003221">
    <property type="component" value="Unassembled WGS sequence"/>
</dbReference>
<keyword evidence="1" id="KW-0472">Membrane</keyword>
<keyword evidence="1" id="KW-1133">Transmembrane helix</keyword>
<protein>
    <submittedName>
        <fullName evidence="2">Uncharacterized protein</fullName>
    </submittedName>
</protein>
<name>G5Q3Y1_SALMO</name>
<evidence type="ECO:0000256" key="1">
    <source>
        <dbReference type="SAM" id="Phobius"/>
    </source>
</evidence>
<evidence type="ECO:0000313" key="2">
    <source>
        <dbReference type="EMBL" id="EHC78365.1"/>
    </source>
</evidence>
<feature type="transmembrane region" description="Helical" evidence="1">
    <location>
        <begin position="15"/>
        <end position="36"/>
    </location>
</feature>
<dbReference type="PATRIC" id="fig|913242.3.peg.2376"/>
<evidence type="ECO:0000313" key="3">
    <source>
        <dbReference type="Proteomes" id="UP000003221"/>
    </source>
</evidence>
<proteinExistence type="predicted"/>
<reference evidence="2 3" key="1">
    <citation type="journal article" date="2011" name="BMC Genomics">
        <title>Genome sequencing reveals diversification of virulence factor content and possible host adaptation in distinct subpopulations of Salmonella enterica.</title>
        <authorList>
            <person name="den Bakker H.C."/>
            <person name="Moreno Switt A.I."/>
            <person name="Govoni G."/>
            <person name="Cummings C.A."/>
            <person name="Ranieri M.L."/>
            <person name="Degoricija L."/>
            <person name="Hoelzer K."/>
            <person name="Rodriguez-Rivera L.D."/>
            <person name="Brown S."/>
            <person name="Bolchacova E."/>
            <person name="Furtado M.R."/>
            <person name="Wiedmann M."/>
        </authorList>
    </citation>
    <scope>NUCLEOTIDE SEQUENCE [LARGE SCALE GENOMIC DNA]</scope>
    <source>
        <strain evidence="2 3">S5-403</strain>
    </source>
</reference>
<comment type="caution">
    <text evidence="2">The sequence shown here is derived from an EMBL/GenBank/DDBJ whole genome shotgun (WGS) entry which is preliminary data.</text>
</comment>
<accession>G5Q3Y1</accession>
<keyword evidence="1" id="KW-0812">Transmembrane</keyword>
<organism evidence="2 3">
    <name type="scientific">Salmonella enterica subsp. enterica serovar Montevideo str. S5-403</name>
    <dbReference type="NCBI Taxonomy" id="913242"/>
    <lineage>
        <taxon>Bacteria</taxon>
        <taxon>Pseudomonadati</taxon>
        <taxon>Pseudomonadota</taxon>
        <taxon>Gammaproteobacteria</taxon>
        <taxon>Enterobacterales</taxon>
        <taxon>Enterobacteriaceae</taxon>
        <taxon>Salmonella</taxon>
    </lineage>
</organism>
<dbReference type="EMBL" id="AFCS01000636">
    <property type="protein sequence ID" value="EHC78365.1"/>
    <property type="molecule type" value="Genomic_DNA"/>
</dbReference>
<gene>
    <name evidence="2" type="ORF">LTSEMON_2730</name>
</gene>